<dbReference type="Pfam" id="PF02984">
    <property type="entry name" value="Cyclin_C"/>
    <property type="match status" value="1"/>
</dbReference>
<dbReference type="GO" id="GO:0044772">
    <property type="term" value="P:mitotic cell cycle phase transition"/>
    <property type="evidence" value="ECO:0007669"/>
    <property type="project" value="UniProtKB-ARBA"/>
</dbReference>
<organism evidence="7 8">
    <name type="scientific">Lachancea nothofagi CBS 11611</name>
    <dbReference type="NCBI Taxonomy" id="1266666"/>
    <lineage>
        <taxon>Eukaryota</taxon>
        <taxon>Fungi</taxon>
        <taxon>Dikarya</taxon>
        <taxon>Ascomycota</taxon>
        <taxon>Saccharomycotina</taxon>
        <taxon>Saccharomycetes</taxon>
        <taxon>Saccharomycetales</taxon>
        <taxon>Saccharomycetaceae</taxon>
        <taxon>Lachancea</taxon>
    </lineage>
</organism>
<protein>
    <submittedName>
        <fullName evidence="7">LANO_0G02102g1_1</fullName>
    </submittedName>
</protein>
<dbReference type="SUPFAM" id="SSF47954">
    <property type="entry name" value="Cyclin-like"/>
    <property type="match status" value="2"/>
</dbReference>
<dbReference type="InterPro" id="IPR039361">
    <property type="entry name" value="Cyclin"/>
</dbReference>
<dbReference type="InterPro" id="IPR004367">
    <property type="entry name" value="Cyclin_C-dom"/>
</dbReference>
<evidence type="ECO:0000256" key="4">
    <source>
        <dbReference type="ARBA" id="ARBA00023306"/>
    </source>
</evidence>
<evidence type="ECO:0000256" key="3">
    <source>
        <dbReference type="ARBA" id="ARBA00023127"/>
    </source>
</evidence>
<evidence type="ECO:0000313" key="8">
    <source>
        <dbReference type="Proteomes" id="UP000189911"/>
    </source>
</evidence>
<evidence type="ECO:0000259" key="6">
    <source>
        <dbReference type="SMART" id="SM00385"/>
    </source>
</evidence>
<dbReference type="PANTHER" id="PTHR10177">
    <property type="entry name" value="CYCLINS"/>
    <property type="match status" value="1"/>
</dbReference>
<keyword evidence="3 5" id="KW-0195">Cyclin</keyword>
<accession>A0A1G4KF21</accession>
<dbReference type="EMBL" id="LT598453">
    <property type="protein sequence ID" value="SCV03093.1"/>
    <property type="molecule type" value="Genomic_DNA"/>
</dbReference>
<dbReference type="GO" id="GO:0051726">
    <property type="term" value="P:regulation of cell cycle"/>
    <property type="evidence" value="ECO:0007669"/>
    <property type="project" value="UniProtKB-ARBA"/>
</dbReference>
<evidence type="ECO:0000256" key="1">
    <source>
        <dbReference type="ARBA" id="ARBA00008742"/>
    </source>
</evidence>
<dbReference type="InterPro" id="IPR006671">
    <property type="entry name" value="Cyclin_N"/>
</dbReference>
<dbReference type="GO" id="GO:0051301">
    <property type="term" value="P:cell division"/>
    <property type="evidence" value="ECO:0007669"/>
    <property type="project" value="UniProtKB-KW"/>
</dbReference>
<keyword evidence="4" id="KW-0131">Cell cycle</keyword>
<sequence length="495" mass="56578">MGVGLQTAELALALKTSEQIAYQVNMLEYRQDILNHMHHMECNKSDYTVDPVMIDSQPELEWFMRPYLIDFLIELHEYFRLRPETLFLACSIADRYLSKRMVHKKHYQLMMTTALWIAAKYEDKKSRTPLVRELVVLCRNVYDPKMFVQMEMHILSSMEWKVGSVSSEYDCLALYLELECVTQNQNASCVRSLATFLMELTMYERNYMYFPSTVRAISAVLLAMKILGNRGLAEYIQINLLEGQTLAHQQLTGYQLSMVDSSRRNDLPALSLNVELLEDIRQCGLLFINDIFKTKTQGKPFPSAILKKYQSMSFEPLFDNYTSQNISAYMTLCQLTQNRDFSQHQMFSEQTLRGLIENCIGLLPTTQNLSEVNDCFSTFGNVNLSSGYKDASTTRFSEQSSASNYYSYPHLIPAQISAQPHEIETVSPKTPLSSSDSVFSSSTSIPSQISVSSPMVLCSYKPATSRLSSFSSVHVSHYQQKVLTRLNSTESSMME</sequence>
<dbReference type="Gene3D" id="1.10.472.10">
    <property type="entry name" value="Cyclin-like"/>
    <property type="match status" value="2"/>
</dbReference>
<reference evidence="8" key="1">
    <citation type="submission" date="2016-03" db="EMBL/GenBank/DDBJ databases">
        <authorList>
            <person name="Devillers Hugo."/>
        </authorList>
    </citation>
    <scope>NUCLEOTIDE SEQUENCE [LARGE SCALE GENOMIC DNA]</scope>
</reference>
<evidence type="ECO:0000313" key="7">
    <source>
        <dbReference type="EMBL" id="SCV03093.1"/>
    </source>
</evidence>
<comment type="similarity">
    <text evidence="1 5">Belongs to the cyclin family.</text>
</comment>
<evidence type="ECO:0000256" key="5">
    <source>
        <dbReference type="RuleBase" id="RU000383"/>
    </source>
</evidence>
<dbReference type="InterPro" id="IPR036915">
    <property type="entry name" value="Cyclin-like_sf"/>
</dbReference>
<dbReference type="Proteomes" id="UP000189911">
    <property type="component" value="Chromosome G"/>
</dbReference>
<name>A0A1G4KF21_9SACH</name>
<dbReference type="AlphaFoldDB" id="A0A1G4KF21"/>
<dbReference type="FunFam" id="1.10.472.10:FF:000010">
    <property type="entry name" value="G1/S-specific cyclin Cln1"/>
    <property type="match status" value="1"/>
</dbReference>
<dbReference type="OrthoDB" id="5590282at2759"/>
<evidence type="ECO:0000256" key="2">
    <source>
        <dbReference type="ARBA" id="ARBA00022618"/>
    </source>
</evidence>
<keyword evidence="8" id="KW-1185">Reference proteome</keyword>
<dbReference type="SMART" id="SM00385">
    <property type="entry name" value="CYCLIN"/>
    <property type="match status" value="2"/>
</dbReference>
<dbReference type="GO" id="GO:0044843">
    <property type="term" value="P:cell cycle G1/S phase transition"/>
    <property type="evidence" value="ECO:0007669"/>
    <property type="project" value="UniProtKB-ARBA"/>
</dbReference>
<proteinExistence type="inferred from homology"/>
<dbReference type="InterPro" id="IPR013763">
    <property type="entry name" value="Cyclin-like_dom"/>
</dbReference>
<dbReference type="GO" id="GO:0016538">
    <property type="term" value="F:cyclin-dependent protein serine/threonine kinase regulator activity"/>
    <property type="evidence" value="ECO:0007669"/>
    <property type="project" value="UniProtKB-ARBA"/>
</dbReference>
<dbReference type="Pfam" id="PF00134">
    <property type="entry name" value="Cyclin_N"/>
    <property type="match status" value="1"/>
</dbReference>
<feature type="domain" description="Cyclin-like" evidence="6">
    <location>
        <begin position="70"/>
        <end position="156"/>
    </location>
</feature>
<dbReference type="CDD" id="cd20559">
    <property type="entry name" value="CYCLIN_ScCLN_like"/>
    <property type="match status" value="1"/>
</dbReference>
<keyword evidence="2" id="KW-0132">Cell division</keyword>
<feature type="domain" description="Cyclin-like" evidence="6">
    <location>
        <begin position="176"/>
        <end position="260"/>
    </location>
</feature>
<gene>
    <name evidence="7" type="ORF">LANO_0G02102G</name>
</gene>